<protein>
    <recommendedName>
        <fullName evidence="3">DDE Tnp4 domain-containing protein</fullName>
    </recommendedName>
</protein>
<keyword evidence="2" id="KW-1185">Reference proteome</keyword>
<dbReference type="AlphaFoldDB" id="A0A0J7K1M1"/>
<accession>A0A0J7K1M1</accession>
<reference evidence="1 2" key="1">
    <citation type="submission" date="2015-04" db="EMBL/GenBank/DDBJ databases">
        <title>Lasius niger genome sequencing.</title>
        <authorList>
            <person name="Konorov E.A."/>
            <person name="Nikitin M.A."/>
            <person name="Kirill M.V."/>
            <person name="Chang P."/>
        </authorList>
    </citation>
    <scope>NUCLEOTIDE SEQUENCE [LARGE SCALE GENOMIC DNA]</scope>
    <source>
        <tissue evidence="1">Whole</tissue>
    </source>
</reference>
<dbReference type="PaxDb" id="67767-A0A0J7K1M1"/>
<evidence type="ECO:0008006" key="3">
    <source>
        <dbReference type="Google" id="ProtNLM"/>
    </source>
</evidence>
<evidence type="ECO:0000313" key="2">
    <source>
        <dbReference type="Proteomes" id="UP000036403"/>
    </source>
</evidence>
<dbReference type="OrthoDB" id="6765180at2759"/>
<dbReference type="Proteomes" id="UP000036403">
    <property type="component" value="Unassembled WGS sequence"/>
</dbReference>
<comment type="caution">
    <text evidence="1">The sequence shown here is derived from an EMBL/GenBank/DDBJ whole genome shotgun (WGS) entry which is preliminary data.</text>
</comment>
<organism evidence="1 2">
    <name type="scientific">Lasius niger</name>
    <name type="common">Black garden ant</name>
    <dbReference type="NCBI Taxonomy" id="67767"/>
    <lineage>
        <taxon>Eukaryota</taxon>
        <taxon>Metazoa</taxon>
        <taxon>Ecdysozoa</taxon>
        <taxon>Arthropoda</taxon>
        <taxon>Hexapoda</taxon>
        <taxon>Insecta</taxon>
        <taxon>Pterygota</taxon>
        <taxon>Neoptera</taxon>
        <taxon>Endopterygota</taxon>
        <taxon>Hymenoptera</taxon>
        <taxon>Apocrita</taxon>
        <taxon>Aculeata</taxon>
        <taxon>Formicoidea</taxon>
        <taxon>Formicidae</taxon>
        <taxon>Formicinae</taxon>
        <taxon>Lasius</taxon>
        <taxon>Lasius</taxon>
    </lineage>
</organism>
<sequence length="278" mass="31295">MAKTLFAGGEDVCILVADEYILEVFGPYFADGKNNDASILTSIMRSDANRLRSWLQPNDVFVVDRGFRDCLEMLEDLGLITKMPHFLREGSQHTTSEANESRLIPYVGNYMRIVSALCNAFRPPRTSDDPNDMIIAERMLRLSQMPNLLQERVEREVKESIPSYPGTANARSVLEPLVVVHMSHPSFGIWDIQDTLKDFKNDHPNPTHNTSKIHLRTFQTGLTMSQVEMATNLMANNLLIEDSPAPTPNSSITDCSLSHCEFGEYCNGIIREAGMKVR</sequence>
<name>A0A0J7K1M1_LASNI</name>
<gene>
    <name evidence="1" type="ORF">RF55_17906</name>
</gene>
<dbReference type="EMBL" id="LBMM01016648">
    <property type="protein sequence ID" value="KMQ84353.1"/>
    <property type="molecule type" value="Genomic_DNA"/>
</dbReference>
<proteinExistence type="predicted"/>
<evidence type="ECO:0000313" key="1">
    <source>
        <dbReference type="EMBL" id="KMQ84353.1"/>
    </source>
</evidence>